<protein>
    <submittedName>
        <fullName evidence="14">3-oxoacyl-[acyl-carrier-protein] synthase</fullName>
    </submittedName>
</protein>
<keyword evidence="15" id="KW-1185">Reference proteome</keyword>
<evidence type="ECO:0000256" key="12">
    <source>
        <dbReference type="ARBA" id="ARBA00049541"/>
    </source>
</evidence>
<keyword evidence="9" id="KW-0511">Multifunctional enzyme</keyword>
<dbReference type="Pfam" id="PF01648">
    <property type="entry name" value="ACPS"/>
    <property type="match status" value="1"/>
</dbReference>
<keyword evidence="7" id="KW-0521">NADP</keyword>
<keyword evidence="6" id="KW-0460">Magnesium</keyword>
<keyword evidence="8" id="KW-0560">Oxidoreductase</keyword>
<dbReference type="NCBIfam" id="TIGR00556">
    <property type="entry name" value="pantethn_trn"/>
    <property type="match status" value="1"/>
</dbReference>
<dbReference type="EMBL" id="JAAAJA010000149">
    <property type="protein sequence ID" value="KAG0260626.1"/>
    <property type="molecule type" value="Genomic_DNA"/>
</dbReference>
<evidence type="ECO:0000256" key="4">
    <source>
        <dbReference type="ARBA" id="ARBA00022679"/>
    </source>
</evidence>
<dbReference type="InterPro" id="IPR037143">
    <property type="entry name" value="4-PPantetheinyl_Trfase_dom_sf"/>
</dbReference>
<accession>A0A9P6Q7K8</accession>
<organism evidence="14 15">
    <name type="scientific">Mortierella polycephala</name>
    <dbReference type="NCBI Taxonomy" id="41804"/>
    <lineage>
        <taxon>Eukaryota</taxon>
        <taxon>Fungi</taxon>
        <taxon>Fungi incertae sedis</taxon>
        <taxon>Mucoromycota</taxon>
        <taxon>Mortierellomycotina</taxon>
        <taxon>Mortierellomycetes</taxon>
        <taxon>Mortierellales</taxon>
        <taxon>Mortierellaceae</taxon>
        <taxon>Mortierella</taxon>
    </lineage>
</organism>
<dbReference type="GO" id="GO:0004315">
    <property type="term" value="F:3-oxoacyl-[acyl-carrier-protein] synthase activity"/>
    <property type="evidence" value="ECO:0007669"/>
    <property type="project" value="UniProtKB-EC"/>
</dbReference>
<evidence type="ECO:0000256" key="9">
    <source>
        <dbReference type="ARBA" id="ARBA00023268"/>
    </source>
</evidence>
<evidence type="ECO:0000256" key="1">
    <source>
        <dbReference type="ARBA" id="ARBA00007485"/>
    </source>
</evidence>
<gene>
    <name evidence="14" type="primary">FAS2_1</name>
    <name evidence="14" type="ORF">BG011_001755</name>
</gene>
<dbReference type="Proteomes" id="UP000726737">
    <property type="component" value="Unassembled WGS sequence"/>
</dbReference>
<dbReference type="GO" id="GO:0006633">
    <property type="term" value="P:fatty acid biosynthetic process"/>
    <property type="evidence" value="ECO:0007669"/>
    <property type="project" value="InterPro"/>
</dbReference>
<reference evidence="14" key="1">
    <citation type="journal article" date="2020" name="Fungal Divers.">
        <title>Resolving the Mortierellaceae phylogeny through synthesis of multi-gene phylogenetics and phylogenomics.</title>
        <authorList>
            <person name="Vandepol N."/>
            <person name="Liber J."/>
            <person name="Desiro A."/>
            <person name="Na H."/>
            <person name="Kennedy M."/>
            <person name="Barry K."/>
            <person name="Grigoriev I.V."/>
            <person name="Miller A.N."/>
            <person name="O'Donnell K."/>
            <person name="Stajich J.E."/>
            <person name="Bonito G."/>
        </authorList>
    </citation>
    <scope>NUCLEOTIDE SEQUENCE</scope>
    <source>
        <strain evidence="14">KOD948</strain>
    </source>
</reference>
<dbReference type="GO" id="GO:0000287">
    <property type="term" value="F:magnesium ion binding"/>
    <property type="evidence" value="ECO:0007669"/>
    <property type="project" value="InterPro"/>
</dbReference>
<keyword evidence="3" id="KW-0597">Phosphoprotein</keyword>
<evidence type="ECO:0000256" key="6">
    <source>
        <dbReference type="ARBA" id="ARBA00022842"/>
    </source>
</evidence>
<name>A0A9P6Q7K8_9FUNG</name>
<dbReference type="OrthoDB" id="2015551at2759"/>
<evidence type="ECO:0000313" key="14">
    <source>
        <dbReference type="EMBL" id="KAG0260626.1"/>
    </source>
</evidence>
<dbReference type="GO" id="GO:0004316">
    <property type="term" value="F:3-oxoacyl-[acyl-carrier-protein] reductase (NADPH) activity"/>
    <property type="evidence" value="ECO:0007669"/>
    <property type="project" value="UniProtKB-EC"/>
</dbReference>
<dbReference type="Gene3D" id="3.90.470.20">
    <property type="entry name" value="4'-phosphopantetheinyl transferase domain"/>
    <property type="match status" value="1"/>
</dbReference>
<dbReference type="InterPro" id="IPR004568">
    <property type="entry name" value="Ppantetheine-prot_Trfase_dom"/>
</dbReference>
<keyword evidence="4" id="KW-0808">Transferase</keyword>
<evidence type="ECO:0000259" key="13">
    <source>
        <dbReference type="Pfam" id="PF01648"/>
    </source>
</evidence>
<evidence type="ECO:0000256" key="5">
    <source>
        <dbReference type="ARBA" id="ARBA00022723"/>
    </source>
</evidence>
<keyword evidence="5" id="KW-0479">Metal-binding</keyword>
<evidence type="ECO:0000313" key="15">
    <source>
        <dbReference type="Proteomes" id="UP000726737"/>
    </source>
</evidence>
<keyword evidence="2" id="KW-0596">Phosphopantetheine</keyword>
<evidence type="ECO:0000256" key="11">
    <source>
        <dbReference type="ARBA" id="ARBA00048508"/>
    </source>
</evidence>
<proteinExistence type="inferred from homology"/>
<evidence type="ECO:0000256" key="8">
    <source>
        <dbReference type="ARBA" id="ARBA00023002"/>
    </source>
</evidence>
<comment type="catalytic activity">
    <reaction evidence="12">
        <text>a fatty acyl-[ACP] + malonyl-[ACP] + H(+) = a 3-oxoacyl-[ACP] + holo-[ACP] + CO2</text>
        <dbReference type="Rhea" id="RHEA:22836"/>
        <dbReference type="Rhea" id="RHEA-COMP:9623"/>
        <dbReference type="Rhea" id="RHEA-COMP:9685"/>
        <dbReference type="Rhea" id="RHEA-COMP:9916"/>
        <dbReference type="Rhea" id="RHEA-COMP:14125"/>
        <dbReference type="ChEBI" id="CHEBI:15378"/>
        <dbReference type="ChEBI" id="CHEBI:16526"/>
        <dbReference type="ChEBI" id="CHEBI:64479"/>
        <dbReference type="ChEBI" id="CHEBI:78449"/>
        <dbReference type="ChEBI" id="CHEBI:78776"/>
        <dbReference type="ChEBI" id="CHEBI:138651"/>
        <dbReference type="EC" id="2.3.1.41"/>
    </reaction>
</comment>
<feature type="domain" description="4'-phosphopantetheinyl transferase" evidence="13">
    <location>
        <begin position="80"/>
        <end position="202"/>
    </location>
</feature>
<comment type="caution">
    <text evidence="14">The sequence shown here is derived from an EMBL/GenBank/DDBJ whole genome shotgun (WGS) entry which is preliminary data.</text>
</comment>
<evidence type="ECO:0000256" key="10">
    <source>
        <dbReference type="ARBA" id="ARBA00048237"/>
    </source>
</evidence>
<dbReference type="SUPFAM" id="SSF56214">
    <property type="entry name" value="4'-phosphopantetheinyl transferase"/>
    <property type="match status" value="1"/>
</dbReference>
<sequence length="205" mass="21614">MTGGPALVQVKNAPPYTPELESPVYLNPSARAQYNKATKSWAFNAKSLIPESDKIDVDMTRAILEGSAAESLNEGSSTRGVGVDVEMVSAINIENDTFLERNFTQQEIDYCLSRPDPQSSFAGRWSAKEAVVKAVSSFSLDSEKVWTQGAAAGLKEIEIVMAESGAPAVVFSGAAQEAAAKAGVKEIKVSISHSGAYAVAVANAL</sequence>
<dbReference type="InterPro" id="IPR008278">
    <property type="entry name" value="4-PPantetheinyl_Trfase_dom"/>
</dbReference>
<dbReference type="AlphaFoldDB" id="A0A9P6Q7K8"/>
<comment type="similarity">
    <text evidence="1">Belongs to the thiolase-like superfamily. Fungal fatty acid synthetase subunit alpha family.</text>
</comment>
<comment type="catalytic activity">
    <reaction evidence="11">
        <text>a (3R)-hydroxyacyl-[ACP] + NADP(+) = a 3-oxoacyl-[ACP] + NADPH + H(+)</text>
        <dbReference type="Rhea" id="RHEA:17397"/>
        <dbReference type="Rhea" id="RHEA-COMP:9916"/>
        <dbReference type="Rhea" id="RHEA-COMP:9945"/>
        <dbReference type="ChEBI" id="CHEBI:15378"/>
        <dbReference type="ChEBI" id="CHEBI:57783"/>
        <dbReference type="ChEBI" id="CHEBI:58349"/>
        <dbReference type="ChEBI" id="CHEBI:78776"/>
        <dbReference type="ChEBI" id="CHEBI:78827"/>
        <dbReference type="EC" id="1.1.1.100"/>
    </reaction>
</comment>
<dbReference type="GO" id="GO:0004321">
    <property type="term" value="F:fatty-acyl-CoA synthase activity"/>
    <property type="evidence" value="ECO:0007669"/>
    <property type="project" value="UniProtKB-EC"/>
</dbReference>
<evidence type="ECO:0000256" key="3">
    <source>
        <dbReference type="ARBA" id="ARBA00022553"/>
    </source>
</evidence>
<evidence type="ECO:0000256" key="2">
    <source>
        <dbReference type="ARBA" id="ARBA00022450"/>
    </source>
</evidence>
<dbReference type="FunFam" id="3.90.470.20:FF:000005">
    <property type="entry name" value="Fatty acid synthase alpha subunit FasA"/>
    <property type="match status" value="1"/>
</dbReference>
<evidence type="ECO:0000256" key="7">
    <source>
        <dbReference type="ARBA" id="ARBA00022857"/>
    </source>
</evidence>
<dbReference type="GO" id="GO:0008897">
    <property type="term" value="F:holo-[acyl-carrier-protein] synthase activity"/>
    <property type="evidence" value="ECO:0007669"/>
    <property type="project" value="InterPro"/>
</dbReference>
<comment type="catalytic activity">
    <reaction evidence="10">
        <text>acetyl-CoA + n malonyl-CoA + 2n NADPH + 4n H(+) = a long-chain-acyl-CoA + n CoA + n CO2 + 2n NADP(+).</text>
        <dbReference type="EC" id="2.3.1.86"/>
    </reaction>
</comment>